<dbReference type="AlphaFoldDB" id="A0A292GPJ6"/>
<sequence length="141" mass="14910">MFRAKYDIGLRGAARDHAVLRLPSRGLVTLLAILFLVSAQLCYAMAHEAPSVQTVSDCHVNMSHQMDDTSVSADAGKTAPKDHGGKTPNACVMMTCGCVVQLATDLRADVPVQDFGLPPLVAALNGKSPNSDLRPPISLQA</sequence>
<proteinExistence type="predicted"/>
<protein>
    <recommendedName>
        <fullName evidence="2">DUF2946 domain-containing protein</fullName>
    </recommendedName>
</protein>
<reference evidence="1" key="1">
    <citation type="submission" date="2016-07" db="EMBL/GenBank/DDBJ databases">
        <title>Genomics reveals synergistic degradation of pyrene by five bacteria in a mangrove sediment-derived bacterial consortium.</title>
        <authorList>
            <person name="Wanapaisan P."/>
            <person name="Vejarano F."/>
            <person name="Chakraborty J."/>
            <person name="Shintani M."/>
            <person name="Muangchinda C."/>
            <person name="Laothamteep N."/>
            <person name="Suzuki-Minakuchi C."/>
            <person name="Inoue K."/>
            <person name="Nojiri H."/>
            <person name="Pinyakong O."/>
        </authorList>
    </citation>
    <scope>NUCLEOTIDE SEQUENCE</scope>
    <source>
        <strain evidence="1">PW1</strain>
    </source>
</reference>
<evidence type="ECO:0008006" key="2">
    <source>
        <dbReference type="Google" id="ProtNLM"/>
    </source>
</evidence>
<name>A0A292GPJ6_9HYPH</name>
<accession>A0A292GPJ6</accession>
<dbReference type="EMBL" id="LC171366">
    <property type="protein sequence ID" value="BBA72986.1"/>
    <property type="molecule type" value="Genomic_DNA"/>
</dbReference>
<evidence type="ECO:0000313" key="1">
    <source>
        <dbReference type="EMBL" id="BBA72986.1"/>
    </source>
</evidence>
<organism evidence="1">
    <name type="scientific">Ochrobactrum sp. PW1</name>
    <dbReference type="NCBI Taxonomy" id="1882222"/>
    <lineage>
        <taxon>Bacteria</taxon>
        <taxon>Pseudomonadati</taxon>
        <taxon>Pseudomonadota</taxon>
        <taxon>Alphaproteobacteria</taxon>
        <taxon>Hyphomicrobiales</taxon>
        <taxon>Brucellaceae</taxon>
        <taxon>Brucella/Ochrobactrum group</taxon>
        <taxon>Ochrobactrum</taxon>
    </lineage>
</organism>